<proteinExistence type="predicted"/>
<gene>
    <name evidence="1" type="ORF">SAMN05660472_01572</name>
</gene>
<reference evidence="1 2" key="1">
    <citation type="submission" date="2016-10" db="EMBL/GenBank/DDBJ databases">
        <authorList>
            <person name="de Groot N.N."/>
        </authorList>
    </citation>
    <scope>NUCLEOTIDE SEQUENCE [LARGE SCALE GENOMIC DNA]</scope>
    <source>
        <strain evidence="1 2">DSM 18346</strain>
    </source>
</reference>
<evidence type="ECO:0000313" key="1">
    <source>
        <dbReference type="EMBL" id="SDK55896.1"/>
    </source>
</evidence>
<dbReference type="AlphaFoldDB" id="A0A1G9CW50"/>
<keyword evidence="2" id="KW-1185">Reference proteome</keyword>
<dbReference type="OrthoDB" id="1955275at2"/>
<name>A0A1G9CW50_9FIRM</name>
<protein>
    <submittedName>
        <fullName evidence="1">Uncharacterized protein</fullName>
    </submittedName>
</protein>
<organism evidence="1 2">
    <name type="scientific">Natronincola ferrireducens</name>
    <dbReference type="NCBI Taxonomy" id="393762"/>
    <lineage>
        <taxon>Bacteria</taxon>
        <taxon>Bacillati</taxon>
        <taxon>Bacillota</taxon>
        <taxon>Clostridia</taxon>
        <taxon>Peptostreptococcales</taxon>
        <taxon>Natronincolaceae</taxon>
        <taxon>Natronincola</taxon>
    </lineage>
</organism>
<dbReference type="RefSeq" id="WP_090553047.1">
    <property type="nucleotide sequence ID" value="NZ_FNFP01000002.1"/>
</dbReference>
<evidence type="ECO:0000313" key="2">
    <source>
        <dbReference type="Proteomes" id="UP000198718"/>
    </source>
</evidence>
<dbReference type="EMBL" id="FNFP01000002">
    <property type="protein sequence ID" value="SDK55896.1"/>
    <property type="molecule type" value="Genomic_DNA"/>
</dbReference>
<dbReference type="Proteomes" id="UP000198718">
    <property type="component" value="Unassembled WGS sequence"/>
</dbReference>
<sequence>MGKEKDYKYGIKDRNYINIELEDFLEMNYQGLSEQELARELGISSKEVNKLKQELQKDYQ</sequence>
<dbReference type="STRING" id="393762.SAMN05660472_01572"/>
<accession>A0A1G9CW50</accession>